<dbReference type="Proteomes" id="UP000319040">
    <property type="component" value="Unassembled WGS sequence"/>
</dbReference>
<dbReference type="GO" id="GO:0016757">
    <property type="term" value="F:glycosyltransferase activity"/>
    <property type="evidence" value="ECO:0007669"/>
    <property type="project" value="UniProtKB-ARBA"/>
</dbReference>
<proteinExistence type="predicted"/>
<feature type="domain" description="Glycosyltransferase subfamily 4-like N-terminal" evidence="2">
    <location>
        <begin position="15"/>
        <end position="146"/>
    </location>
</feature>
<evidence type="ECO:0000313" key="3">
    <source>
        <dbReference type="EMBL" id="SMO35306.1"/>
    </source>
</evidence>
<dbReference type="SUPFAM" id="SSF53756">
    <property type="entry name" value="UDP-Glycosyltransferase/glycogen phosphorylase"/>
    <property type="match status" value="2"/>
</dbReference>
<dbReference type="RefSeq" id="WP_142531617.1">
    <property type="nucleotide sequence ID" value="NZ_FXTB01000001.1"/>
</dbReference>
<gene>
    <name evidence="3" type="ORF">SAMN06265379_101210</name>
</gene>
<organism evidence="3 4">
    <name type="scientific">Saccharicrinis carchari</name>
    <dbReference type="NCBI Taxonomy" id="1168039"/>
    <lineage>
        <taxon>Bacteria</taxon>
        <taxon>Pseudomonadati</taxon>
        <taxon>Bacteroidota</taxon>
        <taxon>Bacteroidia</taxon>
        <taxon>Marinilabiliales</taxon>
        <taxon>Marinilabiliaceae</taxon>
        <taxon>Saccharicrinis</taxon>
    </lineage>
</organism>
<feature type="compositionally biased region" description="Polar residues" evidence="1">
    <location>
        <begin position="302"/>
        <end position="321"/>
    </location>
</feature>
<keyword evidence="4" id="KW-1185">Reference proteome</keyword>
<dbReference type="CDD" id="cd03801">
    <property type="entry name" value="GT4_PimA-like"/>
    <property type="match status" value="1"/>
</dbReference>
<dbReference type="Pfam" id="PF13692">
    <property type="entry name" value="Glyco_trans_1_4"/>
    <property type="match status" value="1"/>
</dbReference>
<evidence type="ECO:0000259" key="2">
    <source>
        <dbReference type="Pfam" id="PF13439"/>
    </source>
</evidence>
<sequence length="461" mass="52315">MTIALLTDGFYPFTMGGIQKHSYYLAKYWARQGIAVHVYHPNPYKAEVLNEHFTAEELERIHFVYVQHPQSIKFPGHYIYNSYRYSKALYKKVGNQKYDAIYAQGFTGWYFVKNQEDINLVTNLHGLNMFQASVNIKHKIQLLLLRIPAKPIILKSHKQISLGGKLTDILYKQGAQPNSVFEVPNAIAGEWIDFSPVSNAKPDKVKNLNKKRDYVKINKTRRFIFIGRYERLKGIEEINQVVEQLVQEGHRNFQIDFVGPIPENKRLDLGDNEKGIGYRAKDIGHREKDIGHREKDIGDSVKANTGNSNSHNPQPKPQTLNPKPYNPQPKPHNLNPIIYHGSITSQQTIQTLLHESDILLCPSYSEGMPTVILEAMACGCAIIATDVGASGELVNDQNGWLIKGNIANDLVSGLKNAMRQALSIEESSLQQMKEASMHKVKEKYTWDVVARQSLEVVRLIG</sequence>
<dbReference type="PANTHER" id="PTHR12526">
    <property type="entry name" value="GLYCOSYLTRANSFERASE"/>
    <property type="match status" value="1"/>
</dbReference>
<keyword evidence="3" id="KW-0808">Transferase</keyword>
<reference evidence="3 4" key="1">
    <citation type="submission" date="2017-05" db="EMBL/GenBank/DDBJ databases">
        <authorList>
            <person name="Varghese N."/>
            <person name="Submissions S."/>
        </authorList>
    </citation>
    <scope>NUCLEOTIDE SEQUENCE [LARGE SCALE GENOMIC DNA]</scope>
    <source>
        <strain evidence="3 4">DSM 27040</strain>
    </source>
</reference>
<dbReference type="Pfam" id="PF13439">
    <property type="entry name" value="Glyco_transf_4"/>
    <property type="match status" value="1"/>
</dbReference>
<dbReference type="AlphaFoldDB" id="A0A521AKH1"/>
<feature type="compositionally biased region" description="Basic and acidic residues" evidence="1">
    <location>
        <begin position="280"/>
        <end position="299"/>
    </location>
</feature>
<name>A0A521AKH1_SACCC</name>
<protein>
    <submittedName>
        <fullName evidence="3">Glycosyltransferase involved in cell wall bisynthesis</fullName>
    </submittedName>
</protein>
<dbReference type="Gene3D" id="3.40.50.2000">
    <property type="entry name" value="Glycogen Phosphorylase B"/>
    <property type="match status" value="2"/>
</dbReference>
<evidence type="ECO:0000256" key="1">
    <source>
        <dbReference type="SAM" id="MobiDB-lite"/>
    </source>
</evidence>
<dbReference type="OrthoDB" id="7560678at2"/>
<feature type="region of interest" description="Disordered" evidence="1">
    <location>
        <begin position="280"/>
        <end position="335"/>
    </location>
</feature>
<evidence type="ECO:0000313" key="4">
    <source>
        <dbReference type="Proteomes" id="UP000319040"/>
    </source>
</evidence>
<dbReference type="EMBL" id="FXTB01000001">
    <property type="protein sequence ID" value="SMO35306.1"/>
    <property type="molecule type" value="Genomic_DNA"/>
</dbReference>
<accession>A0A521AKH1</accession>
<dbReference type="InterPro" id="IPR028098">
    <property type="entry name" value="Glyco_trans_4-like_N"/>
</dbReference>